<comment type="caution">
    <text evidence="2">The sequence shown here is derived from an EMBL/GenBank/DDBJ whole genome shotgun (WGS) entry which is preliminary data.</text>
</comment>
<sequence length="158" mass="17824">MRPIGGNLSFGAIFLTENIILVVVEAEDEHLVVVVAIFISCMCILNLLLLLLPLLSVYFCYTNACHDLKGNLSSIGNNFLIEDTILPEIYLRLEKDAVYRENTKRSITFSAGPQVVIYTAHLYDVNEVERSFNQLVTCVGVECIKSFKHLQYDICVFV</sequence>
<dbReference type="Proteomes" id="UP000037069">
    <property type="component" value="Unassembled WGS sequence"/>
</dbReference>
<keyword evidence="3" id="KW-1185">Reference proteome</keyword>
<feature type="transmembrane region" description="Helical" evidence="1">
    <location>
        <begin position="6"/>
        <end position="24"/>
    </location>
</feature>
<organism evidence="2 3">
    <name type="scientific">Lucilia cuprina</name>
    <name type="common">Green bottle fly</name>
    <name type="synonym">Australian sheep blowfly</name>
    <dbReference type="NCBI Taxonomy" id="7375"/>
    <lineage>
        <taxon>Eukaryota</taxon>
        <taxon>Metazoa</taxon>
        <taxon>Ecdysozoa</taxon>
        <taxon>Arthropoda</taxon>
        <taxon>Hexapoda</taxon>
        <taxon>Insecta</taxon>
        <taxon>Pterygota</taxon>
        <taxon>Neoptera</taxon>
        <taxon>Endopterygota</taxon>
        <taxon>Diptera</taxon>
        <taxon>Brachycera</taxon>
        <taxon>Muscomorpha</taxon>
        <taxon>Oestroidea</taxon>
        <taxon>Calliphoridae</taxon>
        <taxon>Luciliinae</taxon>
        <taxon>Lucilia</taxon>
    </lineage>
</organism>
<keyword evidence="1" id="KW-0812">Transmembrane</keyword>
<reference evidence="2 3" key="1">
    <citation type="journal article" date="2015" name="Nat. Commun.">
        <title>Lucilia cuprina genome unlocks parasitic fly biology to underpin future interventions.</title>
        <authorList>
            <person name="Anstead C.A."/>
            <person name="Korhonen P.K."/>
            <person name="Young N.D."/>
            <person name="Hall R.S."/>
            <person name="Jex A.R."/>
            <person name="Murali S.C."/>
            <person name="Hughes D.S."/>
            <person name="Lee S.F."/>
            <person name="Perry T."/>
            <person name="Stroehlein A.J."/>
            <person name="Ansell B.R."/>
            <person name="Breugelmans B."/>
            <person name="Hofmann A."/>
            <person name="Qu J."/>
            <person name="Dugan S."/>
            <person name="Lee S.L."/>
            <person name="Chao H."/>
            <person name="Dinh H."/>
            <person name="Han Y."/>
            <person name="Doddapaneni H.V."/>
            <person name="Worley K.C."/>
            <person name="Muzny D.M."/>
            <person name="Ioannidis P."/>
            <person name="Waterhouse R.M."/>
            <person name="Zdobnov E.M."/>
            <person name="James P.J."/>
            <person name="Bagnall N.H."/>
            <person name="Kotze A.C."/>
            <person name="Gibbs R.A."/>
            <person name="Richards S."/>
            <person name="Batterham P."/>
            <person name="Gasser R.B."/>
        </authorList>
    </citation>
    <scope>NUCLEOTIDE SEQUENCE [LARGE SCALE GENOMIC DNA]</scope>
    <source>
        <strain evidence="2 3">LS</strain>
        <tissue evidence="2">Full body</tissue>
    </source>
</reference>
<dbReference type="AlphaFoldDB" id="A0A0L0CLP4"/>
<feature type="transmembrane region" description="Helical" evidence="1">
    <location>
        <begin position="31"/>
        <end position="59"/>
    </location>
</feature>
<gene>
    <name evidence="2" type="ORF">FF38_12732</name>
</gene>
<proteinExistence type="predicted"/>
<evidence type="ECO:0000256" key="1">
    <source>
        <dbReference type="SAM" id="Phobius"/>
    </source>
</evidence>
<dbReference type="EMBL" id="JRES01000223">
    <property type="protein sequence ID" value="KNC33215.1"/>
    <property type="molecule type" value="Genomic_DNA"/>
</dbReference>
<name>A0A0L0CLP4_LUCCU</name>
<keyword evidence="1" id="KW-1133">Transmembrane helix</keyword>
<keyword evidence="1" id="KW-0472">Membrane</keyword>
<evidence type="ECO:0000313" key="3">
    <source>
        <dbReference type="Proteomes" id="UP000037069"/>
    </source>
</evidence>
<evidence type="ECO:0000313" key="2">
    <source>
        <dbReference type="EMBL" id="KNC33215.1"/>
    </source>
</evidence>
<protein>
    <submittedName>
        <fullName evidence="2">Uncharacterized protein</fullName>
    </submittedName>
</protein>
<accession>A0A0L0CLP4</accession>